<gene>
    <name evidence="4" type="ORF">MCOR_36765</name>
</gene>
<evidence type="ECO:0000313" key="4">
    <source>
        <dbReference type="EMBL" id="CAC5402825.1"/>
    </source>
</evidence>
<keyword evidence="1" id="KW-0677">Repeat</keyword>
<dbReference type="InterPro" id="IPR051165">
    <property type="entry name" value="Multifunctional_ANK_Repeat"/>
</dbReference>
<dbReference type="Proteomes" id="UP000507470">
    <property type="component" value="Unassembled WGS sequence"/>
</dbReference>
<feature type="compositionally biased region" description="Acidic residues" evidence="3">
    <location>
        <begin position="185"/>
        <end position="195"/>
    </location>
</feature>
<evidence type="ECO:0000313" key="5">
    <source>
        <dbReference type="Proteomes" id="UP000507470"/>
    </source>
</evidence>
<dbReference type="Pfam" id="PF12796">
    <property type="entry name" value="Ank_2"/>
    <property type="match status" value="2"/>
</dbReference>
<organism evidence="4 5">
    <name type="scientific">Mytilus coruscus</name>
    <name type="common">Sea mussel</name>
    <dbReference type="NCBI Taxonomy" id="42192"/>
    <lineage>
        <taxon>Eukaryota</taxon>
        <taxon>Metazoa</taxon>
        <taxon>Spiralia</taxon>
        <taxon>Lophotrochozoa</taxon>
        <taxon>Mollusca</taxon>
        <taxon>Bivalvia</taxon>
        <taxon>Autobranchia</taxon>
        <taxon>Pteriomorphia</taxon>
        <taxon>Mytilida</taxon>
        <taxon>Mytiloidea</taxon>
        <taxon>Mytilidae</taxon>
        <taxon>Mytilinae</taxon>
        <taxon>Mytilus</taxon>
    </lineage>
</organism>
<proteinExistence type="predicted"/>
<dbReference type="InterPro" id="IPR002110">
    <property type="entry name" value="Ankyrin_rpt"/>
</dbReference>
<dbReference type="AlphaFoldDB" id="A0A6J8D3Y0"/>
<evidence type="ECO:0000256" key="1">
    <source>
        <dbReference type="ARBA" id="ARBA00022737"/>
    </source>
</evidence>
<reference evidence="4 5" key="1">
    <citation type="submission" date="2020-06" db="EMBL/GenBank/DDBJ databases">
        <authorList>
            <person name="Li R."/>
            <person name="Bekaert M."/>
        </authorList>
    </citation>
    <scope>NUCLEOTIDE SEQUENCE [LARGE SCALE GENOMIC DNA]</scope>
    <source>
        <strain evidence="5">wild</strain>
    </source>
</reference>
<protein>
    <submittedName>
        <fullName evidence="4">Uncharacterized protein</fullName>
    </submittedName>
</protein>
<dbReference type="Gene3D" id="1.25.40.20">
    <property type="entry name" value="Ankyrin repeat-containing domain"/>
    <property type="match status" value="4"/>
</dbReference>
<dbReference type="EMBL" id="CACVKT020006653">
    <property type="protein sequence ID" value="CAC5402825.1"/>
    <property type="molecule type" value="Genomic_DNA"/>
</dbReference>
<feature type="region of interest" description="Disordered" evidence="3">
    <location>
        <begin position="179"/>
        <end position="203"/>
    </location>
</feature>
<name>A0A6J8D3Y0_MYTCO</name>
<dbReference type="InterPro" id="IPR036770">
    <property type="entry name" value="Ankyrin_rpt-contain_sf"/>
</dbReference>
<keyword evidence="2" id="KW-0040">ANK repeat</keyword>
<sequence length="652" mass="73021">MLGGVILELGTRRPRLNPHLLVNKRSLLHISLKNRMFPDIIKLISGSYSKFHILKLFALIKIAERKKFDKDIISFLLSYGADINDINDFEETPLVTFIKRGPRYVTIEHISFLLENGADPNVCADGNNSALLEAISFPSFKVAAFLIDAKANINHIGKDGNTVLHAMFSKDCDTNVQRYSPYSYDSDDDTSDEDITASLNSSSNSCDDEIDVFTEKNSIPQINYGSIETMDDPQIEGIDNTTNLGITDIDNTKTEEKLRRTSYQTKENNYSTSTAIAANWTQKRKKKCKGSSRETVDILLNAAASVTLNDDNGKTPLFLLINSVEQCYGYVIDEQVAEMVSELIGKGADPNSTPFGEDSALILAVEYLLPNVVQILLESGANTDHIGKNGQNALHSCFRCKENRPQVCLEILDLLSDHLNLDKNVDVFFRKFWKYINTNNVSRNRDVLDSVTYKILSTEEEVQVNLASDLEDSPLIYFCSLGCSQAVKMLLFHKADVNHVGKRGTALHQLIDLTDDENAVSLFDCLLKENPRMNISDNMGKSIAEKAIDILCGKRSETSSLDYQYYSSMNEYKFKNVSSCVQKLLEAGVSPDPNDLNDALLMCAKKSDFKGMECLIRHGGDFCKKDTNGSSVLHLCWLDCKYITFFFNHIII</sequence>
<evidence type="ECO:0000256" key="3">
    <source>
        <dbReference type="SAM" id="MobiDB-lite"/>
    </source>
</evidence>
<dbReference type="OrthoDB" id="6098025at2759"/>
<keyword evidence="5" id="KW-1185">Reference proteome</keyword>
<dbReference type="PANTHER" id="PTHR24123:SF33">
    <property type="entry name" value="PROTEIN HOS4"/>
    <property type="match status" value="1"/>
</dbReference>
<dbReference type="PANTHER" id="PTHR24123">
    <property type="entry name" value="ANKYRIN REPEAT-CONTAINING"/>
    <property type="match status" value="1"/>
</dbReference>
<accession>A0A6J8D3Y0</accession>
<dbReference type="SUPFAM" id="SSF48403">
    <property type="entry name" value="Ankyrin repeat"/>
    <property type="match status" value="2"/>
</dbReference>
<dbReference type="SMART" id="SM00248">
    <property type="entry name" value="ANK"/>
    <property type="match status" value="10"/>
</dbReference>
<evidence type="ECO:0000256" key="2">
    <source>
        <dbReference type="ARBA" id="ARBA00023043"/>
    </source>
</evidence>